<dbReference type="GO" id="GO:0016042">
    <property type="term" value="P:lipid catabolic process"/>
    <property type="evidence" value="ECO:0007669"/>
    <property type="project" value="UniProtKB-KW"/>
</dbReference>
<evidence type="ECO:0000256" key="4">
    <source>
        <dbReference type="ARBA" id="ARBA00022963"/>
    </source>
</evidence>
<dbReference type="InterPro" id="IPR006693">
    <property type="entry name" value="AB_hydrolase_lipase"/>
</dbReference>
<dbReference type="FunFam" id="3.40.50.1820:FF:000057">
    <property type="entry name" value="Lipase"/>
    <property type="match status" value="1"/>
</dbReference>
<dbReference type="InterPro" id="IPR025483">
    <property type="entry name" value="Lipase_euk"/>
</dbReference>
<keyword evidence="6" id="KW-0325">Glycoprotein</keyword>
<evidence type="ECO:0000256" key="5">
    <source>
        <dbReference type="ARBA" id="ARBA00023098"/>
    </source>
</evidence>
<dbReference type="SUPFAM" id="SSF53474">
    <property type="entry name" value="alpha/beta-Hydrolases"/>
    <property type="match status" value="1"/>
</dbReference>
<keyword evidence="5" id="KW-0443">Lipid metabolism</keyword>
<dbReference type="EMBL" id="JANEYG010000006">
    <property type="protein sequence ID" value="KAJ8922569.1"/>
    <property type="molecule type" value="Genomic_DNA"/>
</dbReference>
<evidence type="ECO:0000313" key="10">
    <source>
        <dbReference type="Proteomes" id="UP001159042"/>
    </source>
</evidence>
<dbReference type="PIRSF" id="PIRSF000862">
    <property type="entry name" value="Steryl_ester_lip"/>
    <property type="match status" value="1"/>
</dbReference>
<protein>
    <recommendedName>
        <fullName evidence="7">Lipase</fullName>
    </recommendedName>
</protein>
<dbReference type="Pfam" id="PF04083">
    <property type="entry name" value="Abhydro_lipase"/>
    <property type="match status" value="1"/>
</dbReference>
<evidence type="ECO:0000256" key="6">
    <source>
        <dbReference type="ARBA" id="ARBA00023180"/>
    </source>
</evidence>
<evidence type="ECO:0000259" key="8">
    <source>
        <dbReference type="Pfam" id="PF04083"/>
    </source>
</evidence>
<evidence type="ECO:0000256" key="7">
    <source>
        <dbReference type="PIRNR" id="PIRNR000862"/>
    </source>
</evidence>
<proteinExistence type="inferred from homology"/>
<evidence type="ECO:0000313" key="9">
    <source>
        <dbReference type="EMBL" id="KAJ8922569.1"/>
    </source>
</evidence>
<dbReference type="Gene3D" id="3.40.50.1820">
    <property type="entry name" value="alpha/beta hydrolase"/>
    <property type="match status" value="1"/>
</dbReference>
<dbReference type="InterPro" id="IPR029058">
    <property type="entry name" value="AB_hydrolase_fold"/>
</dbReference>
<dbReference type="PANTHER" id="PTHR11005">
    <property type="entry name" value="LYSOSOMAL ACID LIPASE-RELATED"/>
    <property type="match status" value="1"/>
</dbReference>
<keyword evidence="10" id="KW-1185">Reference proteome</keyword>
<organism evidence="9 10">
    <name type="scientific">Exocentrus adspersus</name>
    <dbReference type="NCBI Taxonomy" id="1586481"/>
    <lineage>
        <taxon>Eukaryota</taxon>
        <taxon>Metazoa</taxon>
        <taxon>Ecdysozoa</taxon>
        <taxon>Arthropoda</taxon>
        <taxon>Hexapoda</taxon>
        <taxon>Insecta</taxon>
        <taxon>Pterygota</taxon>
        <taxon>Neoptera</taxon>
        <taxon>Endopterygota</taxon>
        <taxon>Coleoptera</taxon>
        <taxon>Polyphaga</taxon>
        <taxon>Cucujiformia</taxon>
        <taxon>Chrysomeloidea</taxon>
        <taxon>Cerambycidae</taxon>
        <taxon>Lamiinae</taxon>
        <taxon>Acanthocinini</taxon>
        <taxon>Exocentrus</taxon>
    </lineage>
</organism>
<dbReference type="Proteomes" id="UP001159042">
    <property type="component" value="Unassembled WGS sequence"/>
</dbReference>
<dbReference type="AlphaFoldDB" id="A0AAV8W7S6"/>
<comment type="caution">
    <text evidence="9">The sequence shown here is derived from an EMBL/GenBank/DDBJ whole genome shotgun (WGS) entry which is preliminary data.</text>
</comment>
<evidence type="ECO:0000256" key="2">
    <source>
        <dbReference type="ARBA" id="ARBA00022729"/>
    </source>
</evidence>
<dbReference type="GO" id="GO:0016788">
    <property type="term" value="F:hydrolase activity, acting on ester bonds"/>
    <property type="evidence" value="ECO:0007669"/>
    <property type="project" value="InterPro"/>
</dbReference>
<keyword evidence="3 7" id="KW-0378">Hydrolase</keyword>
<accession>A0AAV8W7S6</accession>
<evidence type="ECO:0000256" key="3">
    <source>
        <dbReference type="ARBA" id="ARBA00022801"/>
    </source>
</evidence>
<keyword evidence="2" id="KW-0732">Signal</keyword>
<gene>
    <name evidence="9" type="ORF">NQ315_007599</name>
</gene>
<evidence type="ECO:0000256" key="1">
    <source>
        <dbReference type="ARBA" id="ARBA00010701"/>
    </source>
</evidence>
<keyword evidence="4 7" id="KW-0442">Lipid degradation</keyword>
<name>A0AAV8W7S6_9CUCU</name>
<feature type="domain" description="Partial AB-hydrolase lipase" evidence="8">
    <location>
        <begin position="3"/>
        <end position="62"/>
    </location>
</feature>
<sequence length="369" mass="41902">MSMVRSYGYPVESYEVQTEDGYILDMFRIPPRQQANKKIQHSITNAVFLMHGMLTNSESFIYGGPSESIALRLADLGYDVFVGNARGTIYGQRHTKLNPKKDAAFWRFCWHEIGMKDLPAMMSKALSVSGQDKLIHIGHNEGTTSFYVLASEMPQMVASKVERHISLGPMVFLGNSTNEILLSIEAHAKQRSWVIKNLGANTFNPTEELINSAEMNCMQTMNDETMCKNVYFLLNGYNSRHLNQTTMKQVMPRVPSTMSVREILHLVQLKTTGRFETFSDAGEAREYDLSKVTVPVALLYSTSDNLCTSSDLQTLKQRLPNVYWKCDVEYAYNNLDMLYSEYMDRAVLVNILLALQRDTKASSEENRSV</sequence>
<comment type="similarity">
    <text evidence="1 7">Belongs to the AB hydrolase superfamily. Lipase family.</text>
</comment>
<reference evidence="9 10" key="1">
    <citation type="journal article" date="2023" name="Insect Mol. Biol.">
        <title>Genome sequencing provides insights into the evolution of gene families encoding plant cell wall-degrading enzymes in longhorned beetles.</title>
        <authorList>
            <person name="Shin N.R."/>
            <person name="Okamura Y."/>
            <person name="Kirsch R."/>
            <person name="Pauchet Y."/>
        </authorList>
    </citation>
    <scope>NUCLEOTIDE SEQUENCE [LARGE SCALE GENOMIC DNA]</scope>
    <source>
        <strain evidence="9">EAD_L_NR</strain>
    </source>
</reference>